<dbReference type="GeneID" id="98283790"/>
<evidence type="ECO:0000313" key="2">
    <source>
        <dbReference type="Proteomes" id="UP000027121"/>
    </source>
</evidence>
<gene>
    <name evidence="1" type="ORF">BV82_2134</name>
</gene>
<dbReference type="KEGG" id="pdw:BV82_2134"/>
<reference evidence="1 2" key="1">
    <citation type="journal article" date="2014" name="Genome Announc.">
        <title>Genome Sequence of Pseudomonas sp. Strain P482, a Tomato Rhizosphere Isolate with Broad-Spectrum Antimicrobial Activity.</title>
        <authorList>
            <person name="Krzyzanowska D.M."/>
            <person name="Ossowicki A."/>
            <person name="Jafra S."/>
        </authorList>
    </citation>
    <scope>NUCLEOTIDE SEQUENCE [LARGE SCALE GENOMIC DNA]</scope>
    <source>
        <strain evidence="1 2">P482</strain>
    </source>
</reference>
<name>A0AAP0SGU1_9PSED</name>
<sequence>MKPTFPDTDLSLDSEALSNSDAARRALDYYLNPAPVQFGPDEPLMVAREGLSGAQATAHATNLLRCAAATAYESADGLQGVPRDLALASMHMINMARAMLERKAANQDPA</sequence>
<dbReference type="EMBL" id="CP071706">
    <property type="protein sequence ID" value="KDO00122.1"/>
    <property type="molecule type" value="Genomic_DNA"/>
</dbReference>
<accession>A0AAP0SGU1</accession>
<dbReference type="Proteomes" id="UP000027121">
    <property type="component" value="Chromosome"/>
</dbReference>
<dbReference type="Pfam" id="PF19619">
    <property type="entry name" value="DUF6124"/>
    <property type="match status" value="1"/>
</dbReference>
<proteinExistence type="predicted"/>
<dbReference type="RefSeq" id="WP_010223760.1">
    <property type="nucleotide sequence ID" value="NZ_CATKPL010000002.1"/>
</dbReference>
<protein>
    <submittedName>
        <fullName evidence="1">DUF3077 domain-containing protein</fullName>
    </submittedName>
</protein>
<dbReference type="AlphaFoldDB" id="A0AAP0SGU1"/>
<keyword evidence="2" id="KW-1185">Reference proteome</keyword>
<evidence type="ECO:0000313" key="1">
    <source>
        <dbReference type="EMBL" id="KDO00122.1"/>
    </source>
</evidence>
<organism evidence="1 2">
    <name type="scientific">Pseudomonas donghuensis</name>
    <dbReference type="NCBI Taxonomy" id="1163398"/>
    <lineage>
        <taxon>Bacteria</taxon>
        <taxon>Pseudomonadati</taxon>
        <taxon>Pseudomonadota</taxon>
        <taxon>Gammaproteobacteria</taxon>
        <taxon>Pseudomonadales</taxon>
        <taxon>Pseudomonadaceae</taxon>
        <taxon>Pseudomonas</taxon>
    </lineage>
</organism>
<reference evidence="1 2" key="2">
    <citation type="journal article" date="2016" name="Front. Microbiol.">
        <title>When Genome-Based Approach Meets the 'Old but Good': Revealing Genes Involved in the Antibacterial Activity of Pseudomonas sp. P482 against Soft Rot Pathogens.</title>
        <authorList>
            <person name="Krzyzanowska D.M."/>
            <person name="Ossowicki A."/>
            <person name="Rajewska M."/>
            <person name="Maciag T."/>
            <person name="Jablonska M."/>
            <person name="Obuchowski M."/>
            <person name="Heeb S."/>
            <person name="Jafra S."/>
        </authorList>
    </citation>
    <scope>NUCLEOTIDE SEQUENCE [LARGE SCALE GENOMIC DNA]</scope>
    <source>
        <strain evidence="1 2">P482</strain>
    </source>
</reference>